<name>A0A5J9WR62_9POAL</name>
<feature type="compositionally biased region" description="Polar residues" evidence="1">
    <location>
        <begin position="224"/>
        <end position="240"/>
    </location>
</feature>
<proteinExistence type="predicted"/>
<feature type="region of interest" description="Disordered" evidence="1">
    <location>
        <begin position="1"/>
        <end position="273"/>
    </location>
</feature>
<dbReference type="EMBL" id="RWGY01000002">
    <property type="protein sequence ID" value="TVU51262.1"/>
    <property type="molecule type" value="Genomic_DNA"/>
</dbReference>
<feature type="compositionally biased region" description="Low complexity" evidence="1">
    <location>
        <begin position="94"/>
        <end position="103"/>
    </location>
</feature>
<evidence type="ECO:0000256" key="2">
    <source>
        <dbReference type="SAM" id="Phobius"/>
    </source>
</evidence>
<dbReference type="Gramene" id="TVU51262">
    <property type="protein sequence ID" value="TVU51262"/>
    <property type="gene ID" value="EJB05_02673"/>
</dbReference>
<accession>A0A5J9WR62</accession>
<feature type="compositionally biased region" description="Pro residues" evidence="1">
    <location>
        <begin position="18"/>
        <end position="28"/>
    </location>
</feature>
<gene>
    <name evidence="3" type="ORF">EJB05_02673</name>
</gene>
<keyword evidence="2" id="KW-0472">Membrane</keyword>
<dbReference type="OrthoDB" id="696803at2759"/>
<organism evidence="3 4">
    <name type="scientific">Eragrostis curvula</name>
    <name type="common">weeping love grass</name>
    <dbReference type="NCBI Taxonomy" id="38414"/>
    <lineage>
        <taxon>Eukaryota</taxon>
        <taxon>Viridiplantae</taxon>
        <taxon>Streptophyta</taxon>
        <taxon>Embryophyta</taxon>
        <taxon>Tracheophyta</taxon>
        <taxon>Spermatophyta</taxon>
        <taxon>Magnoliopsida</taxon>
        <taxon>Liliopsida</taxon>
        <taxon>Poales</taxon>
        <taxon>Poaceae</taxon>
        <taxon>PACMAD clade</taxon>
        <taxon>Chloridoideae</taxon>
        <taxon>Eragrostideae</taxon>
        <taxon>Eragrostidinae</taxon>
        <taxon>Eragrostis</taxon>
    </lineage>
</organism>
<dbReference type="Proteomes" id="UP000324897">
    <property type="component" value="Chromosome 6"/>
</dbReference>
<feature type="compositionally biased region" description="Pro residues" evidence="1">
    <location>
        <begin position="84"/>
        <end position="93"/>
    </location>
</feature>
<evidence type="ECO:0000313" key="4">
    <source>
        <dbReference type="Proteomes" id="UP000324897"/>
    </source>
</evidence>
<evidence type="ECO:0000256" key="1">
    <source>
        <dbReference type="SAM" id="MobiDB-lite"/>
    </source>
</evidence>
<feature type="compositionally biased region" description="Pro residues" evidence="1">
    <location>
        <begin position="203"/>
        <end position="215"/>
    </location>
</feature>
<feature type="compositionally biased region" description="Basic and acidic residues" evidence="1">
    <location>
        <begin position="191"/>
        <end position="202"/>
    </location>
</feature>
<feature type="transmembrane region" description="Helical" evidence="2">
    <location>
        <begin position="410"/>
        <end position="428"/>
    </location>
</feature>
<feature type="non-terminal residue" evidence="3">
    <location>
        <position position="1"/>
    </location>
</feature>
<protein>
    <submittedName>
        <fullName evidence="3">Uncharacterized protein</fullName>
    </submittedName>
</protein>
<feature type="transmembrane region" description="Helical" evidence="2">
    <location>
        <begin position="469"/>
        <end position="493"/>
    </location>
</feature>
<comment type="caution">
    <text evidence="3">The sequence shown here is derived from an EMBL/GenBank/DDBJ whole genome shotgun (WGS) entry which is preliminary data.</text>
</comment>
<keyword evidence="4" id="KW-1185">Reference proteome</keyword>
<feature type="compositionally biased region" description="Polar residues" evidence="1">
    <location>
        <begin position="258"/>
        <end position="268"/>
    </location>
</feature>
<evidence type="ECO:0000313" key="3">
    <source>
        <dbReference type="EMBL" id="TVU51262.1"/>
    </source>
</evidence>
<reference evidence="3 4" key="1">
    <citation type="journal article" date="2019" name="Sci. Rep.">
        <title>A high-quality genome of Eragrostis curvula grass provides insights into Poaceae evolution and supports new strategies to enhance forage quality.</title>
        <authorList>
            <person name="Carballo J."/>
            <person name="Santos B.A.C.M."/>
            <person name="Zappacosta D."/>
            <person name="Garbus I."/>
            <person name="Selva J.P."/>
            <person name="Gallo C.A."/>
            <person name="Diaz A."/>
            <person name="Albertini E."/>
            <person name="Caccamo M."/>
            <person name="Echenique V."/>
        </authorList>
    </citation>
    <scope>NUCLEOTIDE SEQUENCE [LARGE SCALE GENOMIC DNA]</scope>
    <source>
        <strain evidence="4">cv. Victoria</strain>
        <tissue evidence="3">Leaf</tissue>
    </source>
</reference>
<dbReference type="AlphaFoldDB" id="A0A5J9WR62"/>
<feature type="transmembrane region" description="Helical" evidence="2">
    <location>
        <begin position="434"/>
        <end position="457"/>
    </location>
</feature>
<keyword evidence="2" id="KW-1133">Transmembrane helix</keyword>
<feature type="compositionally biased region" description="Polar residues" evidence="1">
    <location>
        <begin position="36"/>
        <end position="46"/>
    </location>
</feature>
<keyword evidence="2" id="KW-0812">Transmembrane</keyword>
<feature type="transmembrane region" description="Helical" evidence="2">
    <location>
        <begin position="513"/>
        <end position="536"/>
    </location>
</feature>
<sequence length="548" mass="57326">MEQPEGEASGSTDEARTPSPPPPPPPSPALSAASSGSIHASPTSHSPAQLPPPKQPVPAVDANPMEQSEREEADSNAAADEVLSPPPSPPPSPALSAETSPTSRSASRQPLPKKLAPGAVIARDGTGTLEQEVMDSAAVGGGLRSPTPPPAPRTTCLDPSSSKGVNSAVAPPLPNGGVVINGEGAADDPVEQPKREAADEPRSPTPPPPPAPPSTTPSFVHAAPNSSSAGPSQPTGQNAASAEHNLAPMAKANGVPGDSSSPWTNGDNSGVPLCSAEQAANEKKLLENKELNSQSEQVLLKEKEDDLKRREDAVLLDRLLYRERKVKDAETAARVQWFTQTRHHQGDNAEGSSGAPASADLAMLQLIYPLLQPTQQSALTPIPTDRAPAALPSAAPKAEDDMWDKRQIGYVFYLGLAVALLILVRPLLPHVFDRIFLAVFAAIWGLGSIGLPLGIFGTSRFEKDCSRHIGRFIALCFSLMVIYAAYLLALKPLDAHGTSPSPPPLADVDDNVIVWRIVFGVIAFLVSAAHVTSWIAGCRTGGDRDLLP</sequence>